<evidence type="ECO:0000256" key="2">
    <source>
        <dbReference type="ARBA" id="ARBA00023295"/>
    </source>
</evidence>
<organism evidence="4 5">
    <name type="scientific">Flavobacterium macrobrachii</name>
    <dbReference type="NCBI Taxonomy" id="591204"/>
    <lineage>
        <taxon>Bacteria</taxon>
        <taxon>Pseudomonadati</taxon>
        <taxon>Bacteroidota</taxon>
        <taxon>Flavobacteriia</taxon>
        <taxon>Flavobacteriales</taxon>
        <taxon>Flavobacteriaceae</taxon>
        <taxon>Flavobacterium</taxon>
    </lineage>
</organism>
<reference evidence="4 5" key="1">
    <citation type="submission" date="2021-02" db="EMBL/GenBank/DDBJ databases">
        <authorList>
            <person name="Jung H.S."/>
            <person name="Chun B.H."/>
            <person name="Jeon C.O."/>
        </authorList>
    </citation>
    <scope>NUCLEOTIDE SEQUENCE [LARGE SCALE GENOMIC DNA]</scope>
    <source>
        <strain evidence="4 5">LMG 25203</strain>
    </source>
</reference>
<evidence type="ECO:0000256" key="1">
    <source>
        <dbReference type="ARBA" id="ARBA00022801"/>
    </source>
</evidence>
<dbReference type="InterPro" id="IPR014756">
    <property type="entry name" value="Ig_E-set"/>
</dbReference>
<dbReference type="Pfam" id="PF00128">
    <property type="entry name" value="Alpha-amylase"/>
    <property type="match status" value="1"/>
</dbReference>
<feature type="domain" description="Glycosyl hydrolase family 13 catalytic" evidence="3">
    <location>
        <begin position="125"/>
        <end position="291"/>
    </location>
</feature>
<dbReference type="Pfam" id="PF09087">
    <property type="entry name" value="Cyc-maltodext_N"/>
    <property type="match status" value="1"/>
</dbReference>
<dbReference type="PANTHER" id="PTHR10357">
    <property type="entry name" value="ALPHA-AMYLASE FAMILY MEMBER"/>
    <property type="match status" value="1"/>
</dbReference>
<protein>
    <submittedName>
        <fullName evidence="4">Cyclomaltodextrinase N-terminal domain-containing protein</fullName>
    </submittedName>
</protein>
<dbReference type="PANTHER" id="PTHR10357:SF210">
    <property type="entry name" value="MALTODEXTRIN GLUCOSIDASE"/>
    <property type="match status" value="1"/>
</dbReference>
<proteinExistence type="predicted"/>
<dbReference type="Gene3D" id="3.20.20.80">
    <property type="entry name" value="Glycosidases"/>
    <property type="match status" value="1"/>
</dbReference>
<evidence type="ECO:0000313" key="4">
    <source>
        <dbReference type="EMBL" id="MBM6497954.1"/>
    </source>
</evidence>
<accession>A0ABS2CTT0</accession>
<dbReference type="SUPFAM" id="SSF51445">
    <property type="entry name" value="(Trans)glycosidases"/>
    <property type="match status" value="1"/>
</dbReference>
<evidence type="ECO:0000313" key="5">
    <source>
        <dbReference type="Proteomes" id="UP000759529"/>
    </source>
</evidence>
<dbReference type="SUPFAM" id="SSF81296">
    <property type="entry name" value="E set domains"/>
    <property type="match status" value="1"/>
</dbReference>
<dbReference type="Proteomes" id="UP000759529">
    <property type="component" value="Unassembled WGS sequence"/>
</dbReference>
<evidence type="ECO:0000259" key="3">
    <source>
        <dbReference type="SMART" id="SM00642"/>
    </source>
</evidence>
<keyword evidence="1" id="KW-0378">Hydrolase</keyword>
<sequence length="291" mass="33605">MKKILLLLTLFSFSTYSQIKRIEPSNWWIGMNLNEITLLVYGDAINSLEPSLKYKGVSITKVDKVENPNYLFITINISAVAEPGKVKIEFKKNDKLITTKEFPLLSREKESANRASFTQKDAILLIVPDRFANDNPKNDNVTGYLEKANRTDESGRHGGDIQGIINRLDYIQSLGYTQIWNTPLVENNMPKYSYHGYAATDFYKIDSRYGTNEDFKKLVTEAKKRNIGIVWDVVLNHCGLEYYFIKDLPTNDWLNFQETKTKTNHIKSTQLDKYATMVDRSKYTDGWSCYL</sequence>
<dbReference type="InterPro" id="IPR006047">
    <property type="entry name" value="GH13_cat_dom"/>
</dbReference>
<dbReference type="EMBL" id="JACSOD020000335">
    <property type="protein sequence ID" value="MBM6497954.1"/>
    <property type="molecule type" value="Genomic_DNA"/>
</dbReference>
<dbReference type="InterPro" id="IPR013783">
    <property type="entry name" value="Ig-like_fold"/>
</dbReference>
<keyword evidence="2" id="KW-0326">Glycosidase</keyword>
<gene>
    <name evidence="4" type="ORF">H9X54_001370</name>
</gene>
<name>A0ABS2CTT0_9FLAO</name>
<dbReference type="RefSeq" id="WP_204158648.1">
    <property type="nucleotide sequence ID" value="NZ_JACSOD020000335.1"/>
</dbReference>
<dbReference type="SMART" id="SM00642">
    <property type="entry name" value="Aamy"/>
    <property type="match status" value="1"/>
</dbReference>
<dbReference type="InterPro" id="IPR017853">
    <property type="entry name" value="GH"/>
</dbReference>
<comment type="caution">
    <text evidence="4">The sequence shown here is derived from an EMBL/GenBank/DDBJ whole genome shotgun (WGS) entry which is preliminary data.</text>
</comment>
<keyword evidence="5" id="KW-1185">Reference proteome</keyword>
<dbReference type="Gene3D" id="2.60.40.10">
    <property type="entry name" value="Immunoglobulins"/>
    <property type="match status" value="1"/>
</dbReference>
<dbReference type="InterPro" id="IPR015171">
    <property type="entry name" value="Cyc-maltodext_N"/>
</dbReference>